<dbReference type="NCBIfam" id="TIGR01930">
    <property type="entry name" value="AcCoA-C-Actrans"/>
    <property type="match status" value="1"/>
</dbReference>
<reference evidence="8 9" key="1">
    <citation type="submission" date="2016-10" db="EMBL/GenBank/DDBJ databases">
        <authorList>
            <person name="de Groot N.N."/>
        </authorList>
    </citation>
    <scope>NUCLEOTIDE SEQUENCE [LARGE SCALE GENOMIC DNA]</scope>
    <source>
        <strain evidence="8 9">DSM 21632</strain>
    </source>
</reference>
<dbReference type="Proteomes" id="UP000199163">
    <property type="component" value="Unassembled WGS sequence"/>
</dbReference>
<dbReference type="PANTHER" id="PTHR43853:SF3">
    <property type="entry name" value="ACETYL-COA C-ACETYLTRANSFERASE YHFS-RELATED"/>
    <property type="match status" value="1"/>
</dbReference>
<evidence type="ECO:0000256" key="5">
    <source>
        <dbReference type="SAM" id="Phobius"/>
    </source>
</evidence>
<dbReference type="GO" id="GO:0003988">
    <property type="term" value="F:acetyl-CoA C-acyltransferase activity"/>
    <property type="evidence" value="ECO:0007669"/>
    <property type="project" value="TreeGrafter"/>
</dbReference>
<dbReference type="PIRSF" id="PIRSF000429">
    <property type="entry name" value="Ac-CoA_Ac_transf"/>
    <property type="match status" value="1"/>
</dbReference>
<keyword evidence="5" id="KW-0812">Transmembrane</keyword>
<dbReference type="Pfam" id="PF00108">
    <property type="entry name" value="Thiolase_N"/>
    <property type="match status" value="1"/>
</dbReference>
<feature type="domain" description="Thiolase N-terminal" evidence="6">
    <location>
        <begin position="5"/>
        <end position="250"/>
    </location>
</feature>
<feature type="transmembrane region" description="Helical" evidence="5">
    <location>
        <begin position="359"/>
        <end position="378"/>
    </location>
</feature>
<dbReference type="STRING" id="568899.SAMN05192534_11072"/>
<proteinExistence type="inferred from homology"/>
<dbReference type="InterPro" id="IPR050215">
    <property type="entry name" value="Thiolase-like_sf_Thiolase"/>
</dbReference>
<dbReference type="InterPro" id="IPR002155">
    <property type="entry name" value="Thiolase"/>
</dbReference>
<gene>
    <name evidence="8" type="ORF">SAMN05192534_11072</name>
</gene>
<dbReference type="InterPro" id="IPR020617">
    <property type="entry name" value="Thiolase_C"/>
</dbReference>
<protein>
    <submittedName>
        <fullName evidence="8">Acetyl-CoA C-acetyltransferase</fullName>
    </submittedName>
</protein>
<evidence type="ECO:0000259" key="6">
    <source>
        <dbReference type="Pfam" id="PF00108"/>
    </source>
</evidence>
<dbReference type="InterPro" id="IPR020616">
    <property type="entry name" value="Thiolase_N"/>
</dbReference>
<keyword evidence="9" id="KW-1185">Reference proteome</keyword>
<accession>A0A1G8EUD5</accession>
<evidence type="ECO:0000256" key="4">
    <source>
        <dbReference type="RuleBase" id="RU003557"/>
    </source>
</evidence>
<keyword evidence="5" id="KW-0472">Membrane</keyword>
<dbReference type="FunFam" id="3.40.47.10:FF:000010">
    <property type="entry name" value="Acetyl-CoA acetyltransferase (Thiolase)"/>
    <property type="match status" value="1"/>
</dbReference>
<dbReference type="AlphaFoldDB" id="A0A1G8EUD5"/>
<sequence length="385" mass="40739">MNTPFIVWAKRTPVGKIDGILKQTAPESMAAVLMKQLIEDSKIEPADIDDVILGNVVGPGGNIARLSLLTAGIPVSVPGVTVDRQCGSGLEAIHLAARMIQAGAGDIYIAGGTESTSLAPWKMEKPKNLHKGTPKLYERARFSPDFIGDPSMGEAAENVAQQYGITRKEQDQFAVDSHRKAAAAEEQGVFAGEIAAVPGVKSDRDECVRKRTTMKLLQRLPALFREDGTVTAGNSCPVNDGASVVLMMSKQKAERLGLKPIAEVVDTAIAGVDPNILGIGPVPAVQTCLRRNGLTMDDIDVMEFNEAFASQVLASLYELRMPLAKVNVSGGGIALGHPYGASGAIITTRLMTEMVHRCATWGIATMGIGGGMGIAVLFKRIAHDG</sequence>
<evidence type="ECO:0000259" key="7">
    <source>
        <dbReference type="Pfam" id="PF02803"/>
    </source>
</evidence>
<dbReference type="CDD" id="cd00751">
    <property type="entry name" value="thiolase"/>
    <property type="match status" value="1"/>
</dbReference>
<dbReference type="Gene3D" id="3.40.47.10">
    <property type="match status" value="2"/>
</dbReference>
<dbReference type="SUPFAM" id="SSF53901">
    <property type="entry name" value="Thiolase-like"/>
    <property type="match status" value="2"/>
</dbReference>
<dbReference type="GO" id="GO:0010124">
    <property type="term" value="P:phenylacetate catabolic process"/>
    <property type="evidence" value="ECO:0007669"/>
    <property type="project" value="TreeGrafter"/>
</dbReference>
<keyword evidence="2 4" id="KW-0808">Transferase</keyword>
<dbReference type="Pfam" id="PF02803">
    <property type="entry name" value="Thiolase_C"/>
    <property type="match status" value="1"/>
</dbReference>
<evidence type="ECO:0000256" key="1">
    <source>
        <dbReference type="ARBA" id="ARBA00010982"/>
    </source>
</evidence>
<evidence type="ECO:0000256" key="3">
    <source>
        <dbReference type="ARBA" id="ARBA00023315"/>
    </source>
</evidence>
<dbReference type="InterPro" id="IPR020613">
    <property type="entry name" value="Thiolase_CS"/>
</dbReference>
<comment type="similarity">
    <text evidence="1 4">Belongs to the thiolase-like superfamily. Thiolase family.</text>
</comment>
<dbReference type="OrthoDB" id="9764892at2"/>
<evidence type="ECO:0000256" key="2">
    <source>
        <dbReference type="ARBA" id="ARBA00022679"/>
    </source>
</evidence>
<keyword evidence="5" id="KW-1133">Transmembrane helix</keyword>
<dbReference type="PROSITE" id="PS00737">
    <property type="entry name" value="THIOLASE_2"/>
    <property type="match status" value="1"/>
</dbReference>
<dbReference type="PANTHER" id="PTHR43853">
    <property type="entry name" value="3-KETOACYL-COA THIOLASE, PEROXISOMAL"/>
    <property type="match status" value="1"/>
</dbReference>
<evidence type="ECO:0000313" key="9">
    <source>
        <dbReference type="Proteomes" id="UP000199163"/>
    </source>
</evidence>
<organism evidence="8 9">
    <name type="scientific">Alteribacillus persepolensis</name>
    <dbReference type="NCBI Taxonomy" id="568899"/>
    <lineage>
        <taxon>Bacteria</taxon>
        <taxon>Bacillati</taxon>
        <taxon>Bacillota</taxon>
        <taxon>Bacilli</taxon>
        <taxon>Bacillales</taxon>
        <taxon>Bacillaceae</taxon>
        <taxon>Alteribacillus</taxon>
    </lineage>
</organism>
<dbReference type="GO" id="GO:0006635">
    <property type="term" value="P:fatty acid beta-oxidation"/>
    <property type="evidence" value="ECO:0007669"/>
    <property type="project" value="TreeGrafter"/>
</dbReference>
<dbReference type="RefSeq" id="WP_091273440.1">
    <property type="nucleotide sequence ID" value="NZ_FNDK01000010.1"/>
</dbReference>
<evidence type="ECO:0000313" key="8">
    <source>
        <dbReference type="EMBL" id="SDH73511.1"/>
    </source>
</evidence>
<keyword evidence="3 4" id="KW-0012">Acyltransferase</keyword>
<feature type="domain" description="Thiolase C-terminal" evidence="7">
    <location>
        <begin position="258"/>
        <end position="379"/>
    </location>
</feature>
<dbReference type="GO" id="GO:0005737">
    <property type="term" value="C:cytoplasm"/>
    <property type="evidence" value="ECO:0007669"/>
    <property type="project" value="UniProtKB-ARBA"/>
</dbReference>
<dbReference type="EMBL" id="FNDK01000010">
    <property type="protein sequence ID" value="SDH73511.1"/>
    <property type="molecule type" value="Genomic_DNA"/>
</dbReference>
<dbReference type="InterPro" id="IPR016039">
    <property type="entry name" value="Thiolase-like"/>
</dbReference>
<name>A0A1G8EUD5_9BACI</name>